<dbReference type="InterPro" id="IPR003353">
    <property type="entry name" value="PTS_IIB_fruc"/>
</dbReference>
<dbReference type="InterPro" id="IPR006327">
    <property type="entry name" value="PTS_IIC_fruc"/>
</dbReference>
<evidence type="ECO:0000313" key="17">
    <source>
        <dbReference type="Proteomes" id="UP001179842"/>
    </source>
</evidence>
<comment type="subcellular location">
    <subcellularLocation>
        <location evidence="1">Cell inner membrane</location>
        <topology evidence="1">Multi-pass membrane protein</topology>
    </subcellularLocation>
</comment>
<evidence type="ECO:0000256" key="3">
    <source>
        <dbReference type="ARBA" id="ARBA00022475"/>
    </source>
</evidence>
<evidence type="ECO:0000256" key="6">
    <source>
        <dbReference type="ARBA" id="ARBA00022679"/>
    </source>
</evidence>
<evidence type="ECO:0000256" key="9">
    <source>
        <dbReference type="ARBA" id="ARBA00022777"/>
    </source>
</evidence>
<organism evidence="16 17">
    <name type="scientific">Mesomycoplasma lagogenitalium</name>
    <dbReference type="NCBI Taxonomy" id="171286"/>
    <lineage>
        <taxon>Bacteria</taxon>
        <taxon>Bacillati</taxon>
        <taxon>Mycoplasmatota</taxon>
        <taxon>Mycoplasmoidales</taxon>
        <taxon>Metamycoplasmataceae</taxon>
        <taxon>Mesomycoplasma</taxon>
    </lineage>
</organism>
<reference evidence="16" key="1">
    <citation type="submission" date="2023-04" db="EMBL/GenBank/DDBJ databases">
        <title>Completed genome of Mycoplasma lagogenitalium type strain 12MS.</title>
        <authorList>
            <person name="Spergser J."/>
        </authorList>
    </citation>
    <scope>NUCLEOTIDE SEQUENCE</scope>
    <source>
        <strain evidence="16">12MS</strain>
    </source>
</reference>
<evidence type="ECO:0000256" key="1">
    <source>
        <dbReference type="ARBA" id="ARBA00004429"/>
    </source>
</evidence>
<dbReference type="SUPFAM" id="SSF55804">
    <property type="entry name" value="Phoshotransferase/anion transport protein"/>
    <property type="match status" value="1"/>
</dbReference>
<feature type="transmembrane region" description="Helical" evidence="12">
    <location>
        <begin position="387"/>
        <end position="406"/>
    </location>
</feature>
<proteinExistence type="predicted"/>
<sequence length="668" mass="72332">MEIFNKNNIFINQKLKDKQEIFEFISQKALDMKITTNKKLVYDALMNREKEVSTGMEKGFAIPHCQSSAVSKPTLFYIKLASEIEWETFDNSKVQYVFSILIPEKNQNNIHLETLSKISTMLVNDLTIQKLKKSVSVDEILLIVQSYLNEKKQVEQMKKTRGKVVGITSCTVGIAHTYMAAEKLENQLKSMGYETKIETRGSVGVKNKLSKKDIDEADFVIIATDMTIDLHKFDNKKLLKTSTKAAIHNTEEIVKKAQIAPVYKNVSTKKEDSDSSSEKKGILKHIIGGISYMIPYVIFGGIMIALSLGLGKSIYGSSSSAPRGDFLWWIEQIGVVSFNLMIGVLGAYIAFSIAGRAALMPAFVVSTVANMNSLFFNIGGIESKTPLGFVGAILFGLLIGYTVKWISSFKIQKSISAAVPMFIIPIGVTLFYSLIVVFIIGAPVAFVMGKFISWLQSIFNTDSNVGLGVAFLVGALLGGMAGFDMGGPINKVAFLTSTALVSSKIFEPMGMVAAAIPVAPLGMGFATIIFRKKFTEQEKTLGASALFMGFIGISEGAIPFAVADPKRVITANVIGSSAAGAIAGLLSVTNAAAHGGPIVAILGAVGSKTHGTALGILFFFIAVVVGTTITTLIYGFWKGKETKSINIPFVNQLKNKLNLKKGAKNEKK</sequence>
<evidence type="ECO:0000259" key="13">
    <source>
        <dbReference type="PROSITE" id="PS51094"/>
    </source>
</evidence>
<dbReference type="NCBIfam" id="TIGR00848">
    <property type="entry name" value="fruA"/>
    <property type="match status" value="1"/>
</dbReference>
<accession>A0ABY8LUB2</accession>
<evidence type="ECO:0000313" key="16">
    <source>
        <dbReference type="EMBL" id="WGI36827.1"/>
    </source>
</evidence>
<dbReference type="PROSITE" id="PS51094">
    <property type="entry name" value="PTS_EIIA_TYPE_2"/>
    <property type="match status" value="1"/>
</dbReference>
<dbReference type="InterPro" id="IPR003501">
    <property type="entry name" value="PTS_EIIB_2/3"/>
</dbReference>
<keyword evidence="6" id="KW-0808">Transferase</keyword>
<keyword evidence="2" id="KW-0813">Transport</keyword>
<keyword evidence="8 12" id="KW-0812">Transmembrane</keyword>
<dbReference type="InterPro" id="IPR002178">
    <property type="entry name" value="PTS_EIIA_type-2_dom"/>
</dbReference>
<dbReference type="InterPro" id="IPR016152">
    <property type="entry name" value="PTrfase/Anion_transptr"/>
</dbReference>
<evidence type="ECO:0000259" key="15">
    <source>
        <dbReference type="PROSITE" id="PS51104"/>
    </source>
</evidence>
<dbReference type="RefSeq" id="WP_280102130.1">
    <property type="nucleotide sequence ID" value="NZ_CP122979.1"/>
</dbReference>
<protein>
    <submittedName>
        <fullName evidence="16">Fructose-specific PTS transporter subunit EIIC</fullName>
    </submittedName>
</protein>
<keyword evidence="4" id="KW-0597">Phosphoprotein</keyword>
<evidence type="ECO:0000256" key="12">
    <source>
        <dbReference type="SAM" id="Phobius"/>
    </source>
</evidence>
<dbReference type="Gene3D" id="3.40.50.2300">
    <property type="match status" value="1"/>
</dbReference>
<feature type="transmembrane region" description="Helical" evidence="12">
    <location>
        <begin position="358"/>
        <end position="381"/>
    </location>
</feature>
<gene>
    <name evidence="16" type="ORF">QEG99_00910</name>
</gene>
<keyword evidence="17" id="KW-1185">Reference proteome</keyword>
<dbReference type="Pfam" id="PF00359">
    <property type="entry name" value="PTS_EIIA_2"/>
    <property type="match status" value="1"/>
</dbReference>
<dbReference type="Gene3D" id="3.40.930.10">
    <property type="entry name" value="Mannitol-specific EII, Chain A"/>
    <property type="match status" value="1"/>
</dbReference>
<feature type="transmembrane region" description="Helical" evidence="12">
    <location>
        <begin position="508"/>
        <end position="530"/>
    </location>
</feature>
<dbReference type="SUPFAM" id="SSF52794">
    <property type="entry name" value="PTS system IIB component-like"/>
    <property type="match status" value="1"/>
</dbReference>
<keyword evidence="10 12" id="KW-1133">Transmembrane helix</keyword>
<evidence type="ECO:0000256" key="7">
    <source>
        <dbReference type="ARBA" id="ARBA00022683"/>
    </source>
</evidence>
<name>A0ABY8LUB2_9BACT</name>
<keyword evidence="7" id="KW-0598">Phosphotransferase system</keyword>
<dbReference type="NCBIfam" id="TIGR00829">
    <property type="entry name" value="FRU"/>
    <property type="match status" value="1"/>
</dbReference>
<evidence type="ECO:0000256" key="5">
    <source>
        <dbReference type="ARBA" id="ARBA00022597"/>
    </source>
</evidence>
<feature type="transmembrane region" description="Helical" evidence="12">
    <location>
        <begin position="286"/>
        <end position="306"/>
    </location>
</feature>
<dbReference type="Pfam" id="PF02302">
    <property type="entry name" value="PTS_IIB"/>
    <property type="match status" value="1"/>
</dbReference>
<dbReference type="InterPro" id="IPR013014">
    <property type="entry name" value="PTS_EIIC_2"/>
</dbReference>
<feature type="transmembrane region" description="Helical" evidence="12">
    <location>
        <begin position="418"/>
        <end position="445"/>
    </location>
</feature>
<keyword evidence="11 12" id="KW-0472">Membrane</keyword>
<dbReference type="InterPro" id="IPR004715">
    <property type="entry name" value="PTS_IIA_fruc"/>
</dbReference>
<dbReference type="PANTHER" id="PTHR30505:SF0">
    <property type="entry name" value="FRUCTOSE-LIKE PTS SYSTEM EIIBC COMPONENT-RELATED"/>
    <property type="match status" value="1"/>
</dbReference>
<evidence type="ECO:0000256" key="10">
    <source>
        <dbReference type="ARBA" id="ARBA00022989"/>
    </source>
</evidence>
<dbReference type="InterPro" id="IPR013011">
    <property type="entry name" value="PTS_EIIB_2"/>
</dbReference>
<dbReference type="EMBL" id="CP122979">
    <property type="protein sequence ID" value="WGI36827.1"/>
    <property type="molecule type" value="Genomic_DNA"/>
</dbReference>
<keyword evidence="3" id="KW-1003">Cell membrane</keyword>
<dbReference type="CDD" id="cd00211">
    <property type="entry name" value="PTS_IIA_fru"/>
    <property type="match status" value="1"/>
</dbReference>
<dbReference type="PROSITE" id="PS51099">
    <property type="entry name" value="PTS_EIIB_TYPE_2"/>
    <property type="match status" value="1"/>
</dbReference>
<dbReference type="InterPro" id="IPR050864">
    <property type="entry name" value="Bacterial_PTS_Sugar_Transport"/>
</dbReference>
<evidence type="ECO:0000259" key="14">
    <source>
        <dbReference type="PROSITE" id="PS51099"/>
    </source>
</evidence>
<dbReference type="NCBIfam" id="TIGR01427">
    <property type="entry name" value="PTS_IIC_fructo"/>
    <property type="match status" value="1"/>
</dbReference>
<keyword evidence="5" id="KW-0762">Sugar transport</keyword>
<dbReference type="Proteomes" id="UP001179842">
    <property type="component" value="Chromosome"/>
</dbReference>
<dbReference type="PROSITE" id="PS51104">
    <property type="entry name" value="PTS_EIIC_TYPE_2"/>
    <property type="match status" value="1"/>
</dbReference>
<dbReference type="InterPro" id="IPR003352">
    <property type="entry name" value="PTS_EIIC"/>
</dbReference>
<dbReference type="Pfam" id="PF02378">
    <property type="entry name" value="PTS_EIIC"/>
    <property type="match status" value="1"/>
</dbReference>
<feature type="transmembrane region" description="Helical" evidence="12">
    <location>
        <begin position="465"/>
        <end position="487"/>
    </location>
</feature>
<evidence type="ECO:0000256" key="2">
    <source>
        <dbReference type="ARBA" id="ARBA00022448"/>
    </source>
</evidence>
<evidence type="ECO:0000256" key="8">
    <source>
        <dbReference type="ARBA" id="ARBA00022692"/>
    </source>
</evidence>
<feature type="domain" description="PTS EIIA type-2" evidence="13">
    <location>
        <begin position="2"/>
        <end position="147"/>
    </location>
</feature>
<keyword evidence="9" id="KW-0418">Kinase</keyword>
<feature type="transmembrane region" description="Helical" evidence="12">
    <location>
        <begin position="613"/>
        <end position="637"/>
    </location>
</feature>
<dbReference type="PANTHER" id="PTHR30505">
    <property type="entry name" value="FRUCTOSE-LIKE PERMEASE"/>
    <property type="match status" value="1"/>
</dbReference>
<evidence type="ECO:0000256" key="4">
    <source>
        <dbReference type="ARBA" id="ARBA00022553"/>
    </source>
</evidence>
<dbReference type="CDD" id="cd05569">
    <property type="entry name" value="PTS_IIB_fructose"/>
    <property type="match status" value="1"/>
</dbReference>
<feature type="domain" description="PTS EIIB type-2" evidence="14">
    <location>
        <begin position="164"/>
        <end position="259"/>
    </location>
</feature>
<dbReference type="InterPro" id="IPR036095">
    <property type="entry name" value="PTS_EIIB-like_sf"/>
</dbReference>
<feature type="domain" description="PTS EIIC type-2" evidence="15">
    <location>
        <begin position="282"/>
        <end position="637"/>
    </location>
</feature>
<feature type="transmembrane region" description="Helical" evidence="12">
    <location>
        <begin position="326"/>
        <end position="351"/>
    </location>
</feature>
<evidence type="ECO:0000256" key="11">
    <source>
        <dbReference type="ARBA" id="ARBA00023136"/>
    </source>
</evidence>
<feature type="transmembrane region" description="Helical" evidence="12">
    <location>
        <begin position="542"/>
        <end position="562"/>
    </location>
</feature>